<name>A0A7S8C6R4_9HYPH</name>
<dbReference type="InterPro" id="IPR006115">
    <property type="entry name" value="6PGDH_NADP-bd"/>
</dbReference>
<dbReference type="EMBL" id="CP058214">
    <property type="protein sequence ID" value="QPC44394.1"/>
    <property type="molecule type" value="Genomic_DNA"/>
</dbReference>
<evidence type="ECO:0000256" key="1">
    <source>
        <dbReference type="ARBA" id="ARBA00023002"/>
    </source>
</evidence>
<evidence type="ECO:0000313" key="7">
    <source>
        <dbReference type="Proteomes" id="UP000593594"/>
    </source>
</evidence>
<feature type="domain" description="3-hydroxyisobutyrate dehydrogenase-like NAD-binding" evidence="5">
    <location>
        <begin position="170"/>
        <end position="288"/>
    </location>
</feature>
<dbReference type="PANTHER" id="PTHR22981">
    <property type="entry name" value="3-HYDROXYISOBUTYRATE DEHYDROGENASE-RELATED"/>
    <property type="match status" value="1"/>
</dbReference>
<dbReference type="SUPFAM" id="SSF48179">
    <property type="entry name" value="6-phosphogluconate dehydrogenase C-terminal domain-like"/>
    <property type="match status" value="1"/>
</dbReference>
<organism evidence="6 7">
    <name type="scientific">Kaustia mangrovi</name>
    <dbReference type="NCBI Taxonomy" id="2593653"/>
    <lineage>
        <taxon>Bacteria</taxon>
        <taxon>Pseudomonadati</taxon>
        <taxon>Pseudomonadota</taxon>
        <taxon>Alphaproteobacteria</taxon>
        <taxon>Hyphomicrobiales</taxon>
        <taxon>Parvibaculaceae</taxon>
        <taxon>Kaustia</taxon>
    </lineage>
</organism>
<protein>
    <submittedName>
        <fullName evidence="6">NAD(P)-dependent oxidoreductase</fullName>
    </submittedName>
</protein>
<dbReference type="PROSITE" id="PS00895">
    <property type="entry name" value="3_HYDROXYISOBUT_DH"/>
    <property type="match status" value="1"/>
</dbReference>
<dbReference type="AlphaFoldDB" id="A0A7S8C6R4"/>
<sequence length="298" mass="30268">MTERSSLSVGVVGLGAMGGGMAAHLTASGAETHGFDLSEEARTRLGDRGVAVHDTLSALAEAVDVIVLSLPKAEHVEAVCLGAGGLAEVGRTGQIVVDTTTSMPDVSRRVATALAGRGMAMLDAPVSGGPSGAASGGMTMMVGGDGDALDRARPVLDIMTATVVHVGGSGDGNIAKIANNLLCAAHLLTTAEAMSLAARAGARPESVLEAVNAGSGRSGVSQVNFPRWVLSGAYDSGFTMGLMRKDVGLAVALAKEHGLDLPISMATAEIWRESAQTLADGEDFNRIVCRIDKALYSE</sequence>
<dbReference type="GO" id="GO:0016054">
    <property type="term" value="P:organic acid catabolic process"/>
    <property type="evidence" value="ECO:0007669"/>
    <property type="project" value="UniProtKB-ARBA"/>
</dbReference>
<dbReference type="PIRSF" id="PIRSF000103">
    <property type="entry name" value="HIBADH"/>
    <property type="match status" value="1"/>
</dbReference>
<dbReference type="RefSeq" id="WP_213161764.1">
    <property type="nucleotide sequence ID" value="NZ_CP058214.1"/>
</dbReference>
<dbReference type="InterPro" id="IPR029154">
    <property type="entry name" value="HIBADH-like_NADP-bd"/>
</dbReference>
<proteinExistence type="predicted"/>
<keyword evidence="2" id="KW-0520">NAD</keyword>
<dbReference type="PANTHER" id="PTHR22981:SF7">
    <property type="entry name" value="3-HYDROXYISOBUTYRATE DEHYDROGENASE, MITOCHONDRIAL"/>
    <property type="match status" value="1"/>
</dbReference>
<evidence type="ECO:0000259" key="4">
    <source>
        <dbReference type="Pfam" id="PF03446"/>
    </source>
</evidence>
<evidence type="ECO:0000313" key="6">
    <source>
        <dbReference type="EMBL" id="QPC44394.1"/>
    </source>
</evidence>
<dbReference type="Gene3D" id="3.40.50.720">
    <property type="entry name" value="NAD(P)-binding Rossmann-like Domain"/>
    <property type="match status" value="1"/>
</dbReference>
<gene>
    <name evidence="6" type="ORF">HW532_17830</name>
</gene>
<dbReference type="InterPro" id="IPR036291">
    <property type="entry name" value="NAD(P)-bd_dom_sf"/>
</dbReference>
<dbReference type="Pfam" id="PF14833">
    <property type="entry name" value="NAD_binding_11"/>
    <property type="match status" value="1"/>
</dbReference>
<dbReference type="GO" id="GO:0016616">
    <property type="term" value="F:oxidoreductase activity, acting on the CH-OH group of donors, NAD or NADP as acceptor"/>
    <property type="evidence" value="ECO:0007669"/>
    <property type="project" value="TreeGrafter"/>
</dbReference>
<feature type="active site" evidence="3">
    <location>
        <position position="176"/>
    </location>
</feature>
<keyword evidence="1" id="KW-0560">Oxidoreductase</keyword>
<dbReference type="InterPro" id="IPR013328">
    <property type="entry name" value="6PGD_dom2"/>
</dbReference>
<accession>A0A7S8C6R4</accession>
<keyword evidence="7" id="KW-1185">Reference proteome</keyword>
<dbReference type="GO" id="GO:0050661">
    <property type="term" value="F:NADP binding"/>
    <property type="evidence" value="ECO:0007669"/>
    <property type="project" value="InterPro"/>
</dbReference>
<dbReference type="InterPro" id="IPR002204">
    <property type="entry name" value="3-OH-isobutyrate_DH-rel_CS"/>
</dbReference>
<evidence type="ECO:0000259" key="5">
    <source>
        <dbReference type="Pfam" id="PF14833"/>
    </source>
</evidence>
<reference evidence="6 7" key="1">
    <citation type="submission" date="2020-06" db="EMBL/GenBank/DDBJ databases">
        <title>Genome sequence of 2 isolates from Red Sea Mangroves.</title>
        <authorList>
            <person name="Sefrji F."/>
            <person name="Michoud G."/>
            <person name="Merlino G."/>
            <person name="Daffonchio D."/>
        </authorList>
    </citation>
    <scope>NUCLEOTIDE SEQUENCE [LARGE SCALE GENOMIC DNA]</scope>
    <source>
        <strain evidence="6 7">R1DC25</strain>
    </source>
</reference>
<dbReference type="InterPro" id="IPR015815">
    <property type="entry name" value="HIBADH-related"/>
</dbReference>
<dbReference type="Proteomes" id="UP000593594">
    <property type="component" value="Chromosome"/>
</dbReference>
<evidence type="ECO:0000256" key="2">
    <source>
        <dbReference type="ARBA" id="ARBA00023027"/>
    </source>
</evidence>
<dbReference type="GO" id="GO:0051287">
    <property type="term" value="F:NAD binding"/>
    <property type="evidence" value="ECO:0007669"/>
    <property type="project" value="InterPro"/>
</dbReference>
<dbReference type="InterPro" id="IPR008927">
    <property type="entry name" value="6-PGluconate_DH-like_C_sf"/>
</dbReference>
<dbReference type="Pfam" id="PF03446">
    <property type="entry name" value="NAD_binding_2"/>
    <property type="match status" value="1"/>
</dbReference>
<dbReference type="Gene3D" id="1.10.1040.10">
    <property type="entry name" value="N-(1-d-carboxylethyl)-l-norvaline Dehydrogenase, domain 2"/>
    <property type="match status" value="1"/>
</dbReference>
<dbReference type="SUPFAM" id="SSF51735">
    <property type="entry name" value="NAD(P)-binding Rossmann-fold domains"/>
    <property type="match status" value="1"/>
</dbReference>
<feature type="domain" description="6-phosphogluconate dehydrogenase NADP-binding" evidence="4">
    <location>
        <begin position="9"/>
        <end position="167"/>
    </location>
</feature>
<dbReference type="KEGG" id="kmn:HW532_17830"/>
<evidence type="ECO:0000256" key="3">
    <source>
        <dbReference type="PIRSR" id="PIRSR000103-1"/>
    </source>
</evidence>